<name>A0A8J5NVA3_FUSOX</name>
<comment type="caution">
    <text evidence="1">The sequence shown here is derived from an EMBL/GenBank/DDBJ whole genome shotgun (WGS) entry which is preliminary data.</text>
</comment>
<protein>
    <submittedName>
        <fullName evidence="1">Uncharacterized protein</fullName>
    </submittedName>
</protein>
<evidence type="ECO:0000313" key="1">
    <source>
        <dbReference type="EMBL" id="KAG7409348.1"/>
    </source>
</evidence>
<evidence type="ECO:0000313" key="2">
    <source>
        <dbReference type="Proteomes" id="UP000694050"/>
    </source>
</evidence>
<dbReference type="Proteomes" id="UP000694050">
    <property type="component" value="Unassembled WGS sequence"/>
</dbReference>
<organism evidence="1 2">
    <name type="scientific">Fusarium oxysporum f. sp. rapae</name>
    <dbReference type="NCBI Taxonomy" id="485398"/>
    <lineage>
        <taxon>Eukaryota</taxon>
        <taxon>Fungi</taxon>
        <taxon>Dikarya</taxon>
        <taxon>Ascomycota</taxon>
        <taxon>Pezizomycotina</taxon>
        <taxon>Sordariomycetes</taxon>
        <taxon>Hypocreomycetidae</taxon>
        <taxon>Hypocreales</taxon>
        <taxon>Nectriaceae</taxon>
        <taxon>Fusarium</taxon>
        <taxon>Fusarium oxysporum species complex</taxon>
    </lineage>
</organism>
<sequence length="205" mass="22915">MSSPEILLPPVGSDGNEAPKLTLNNEDFVGPIASITNYYVRSFTETKLSTLIDECNSYPPDLFCLRPCYKLVDLFRMSKKCLSSDRENFKVDVEKVVADCEPGYQLKTANPDLDEQWSLRDALLCLESLNEDKFDWVDWSREPIVTNFAVVVGFQLARTQCVTSLGSDTRCLIGTAASIYKGTYEEPASVNRKLPPLIQRGSARG</sequence>
<accession>A0A8J5NVA3</accession>
<dbReference type="AlphaFoldDB" id="A0A8J5NVA3"/>
<gene>
    <name evidence="1" type="ORF">Forpe1208_v010843</name>
</gene>
<proteinExistence type="predicted"/>
<reference evidence="1" key="1">
    <citation type="submission" date="2021-04" db="EMBL/GenBank/DDBJ databases">
        <title>First draft genome resource for Brassicaceae pathogens Fusarium oxysporum f. sp. raphani and Fusarium oxysporum f. sp. rapae.</title>
        <authorList>
            <person name="Asai S."/>
        </authorList>
    </citation>
    <scope>NUCLEOTIDE SEQUENCE</scope>
    <source>
        <strain evidence="1">Tf1208</strain>
    </source>
</reference>
<dbReference type="EMBL" id="JAELUQ010000008">
    <property type="protein sequence ID" value="KAG7409348.1"/>
    <property type="molecule type" value="Genomic_DNA"/>
</dbReference>